<dbReference type="AlphaFoldDB" id="A0A5Q2MFH6"/>
<feature type="chain" id="PRO_5038962365" description="Secreted protein" evidence="2">
    <location>
        <begin position="21"/>
        <end position="145"/>
    </location>
</feature>
<name>A0A5Q2MFH6_9ACTN</name>
<dbReference type="Proteomes" id="UP000392064">
    <property type="component" value="Chromosome"/>
</dbReference>
<evidence type="ECO:0008006" key="5">
    <source>
        <dbReference type="Google" id="ProtNLM"/>
    </source>
</evidence>
<proteinExistence type="predicted"/>
<evidence type="ECO:0000313" key="4">
    <source>
        <dbReference type="Proteomes" id="UP000392064"/>
    </source>
</evidence>
<evidence type="ECO:0000256" key="1">
    <source>
        <dbReference type="SAM" id="MobiDB-lite"/>
    </source>
</evidence>
<evidence type="ECO:0000256" key="2">
    <source>
        <dbReference type="SAM" id="SignalP"/>
    </source>
</evidence>
<feature type="region of interest" description="Disordered" evidence="1">
    <location>
        <begin position="14"/>
        <end position="71"/>
    </location>
</feature>
<gene>
    <name evidence="3" type="ORF">GEV26_11230</name>
</gene>
<accession>A0A5Q2MFH6</accession>
<keyword evidence="2" id="KW-0732">Signal</keyword>
<keyword evidence="4" id="KW-1185">Reference proteome</keyword>
<feature type="signal peptide" evidence="2">
    <location>
        <begin position="1"/>
        <end position="20"/>
    </location>
</feature>
<feature type="compositionally biased region" description="Low complexity" evidence="1">
    <location>
        <begin position="14"/>
        <end position="41"/>
    </location>
</feature>
<reference evidence="3 4" key="1">
    <citation type="submission" date="2019-11" db="EMBL/GenBank/DDBJ databases">
        <authorList>
            <person name="Li J."/>
        </authorList>
    </citation>
    <scope>NUCLEOTIDE SEQUENCE [LARGE SCALE GENOMIC DNA]</scope>
    <source>
        <strain evidence="3 4">MF47</strain>
    </source>
</reference>
<protein>
    <recommendedName>
        <fullName evidence="5">Secreted protein</fullName>
    </recommendedName>
</protein>
<dbReference type="RefSeq" id="WP_153653159.1">
    <property type="nucleotide sequence ID" value="NZ_CP045737.1"/>
</dbReference>
<feature type="compositionally biased region" description="Pro residues" evidence="1">
    <location>
        <begin position="42"/>
        <end position="52"/>
    </location>
</feature>
<sequence>MTVRTSLVALLLAGSACSGSSDDQSAEPPTPARASESATTSPPSPTGKPPSVAPVDLPPCQTIDYDLSPNGAGAGSPLAAIKAWGASEAAQVPPVPGAGWERLPADDEGTKVTMTNSTAPVWIVEVTRTSGGGWVVTRASWGVCH</sequence>
<organism evidence="3 4">
    <name type="scientific">Aeromicrobium yanjiei</name>
    <dbReference type="NCBI Taxonomy" id="2662028"/>
    <lineage>
        <taxon>Bacteria</taxon>
        <taxon>Bacillati</taxon>
        <taxon>Actinomycetota</taxon>
        <taxon>Actinomycetes</taxon>
        <taxon>Propionibacteriales</taxon>
        <taxon>Nocardioidaceae</taxon>
        <taxon>Aeromicrobium</taxon>
    </lineage>
</organism>
<dbReference type="KEGG" id="aef:GEV26_11230"/>
<dbReference type="PROSITE" id="PS51257">
    <property type="entry name" value="PROKAR_LIPOPROTEIN"/>
    <property type="match status" value="1"/>
</dbReference>
<evidence type="ECO:0000313" key="3">
    <source>
        <dbReference type="EMBL" id="QGG41894.1"/>
    </source>
</evidence>
<dbReference type="EMBL" id="CP045737">
    <property type="protein sequence ID" value="QGG41894.1"/>
    <property type="molecule type" value="Genomic_DNA"/>
</dbReference>